<keyword evidence="2 5" id="KW-0812">Transmembrane</keyword>
<proteinExistence type="predicted"/>
<accession>A0A4Q7JFU7</accession>
<feature type="transmembrane region" description="Helical" evidence="5">
    <location>
        <begin position="219"/>
        <end position="238"/>
    </location>
</feature>
<evidence type="ECO:0000313" key="7">
    <source>
        <dbReference type="EMBL" id="RZQ65803.1"/>
    </source>
</evidence>
<dbReference type="RefSeq" id="WP_130473371.1">
    <property type="nucleotide sequence ID" value="NZ_SFCC01000001.1"/>
</dbReference>
<dbReference type="InterPro" id="IPR011020">
    <property type="entry name" value="HTTM-like"/>
</dbReference>
<evidence type="ECO:0000256" key="3">
    <source>
        <dbReference type="ARBA" id="ARBA00022989"/>
    </source>
</evidence>
<reference evidence="7 8" key="1">
    <citation type="submission" date="2019-02" db="EMBL/GenBank/DDBJ databases">
        <title>Draft genome sequence of Amycolatopsis sp. 8-3EHSu isolated from roots of Suaeda maritima.</title>
        <authorList>
            <person name="Duangmal K."/>
            <person name="Chantavorakit T."/>
        </authorList>
    </citation>
    <scope>NUCLEOTIDE SEQUENCE [LARGE SCALE GENOMIC DNA]</scope>
    <source>
        <strain evidence="7 8">8-3EHSu</strain>
    </source>
</reference>
<comment type="subcellular location">
    <subcellularLocation>
        <location evidence="1">Endomembrane system</location>
        <topology evidence="1">Multi-pass membrane protein</topology>
    </subcellularLocation>
</comment>
<evidence type="ECO:0000313" key="8">
    <source>
        <dbReference type="Proteomes" id="UP000292003"/>
    </source>
</evidence>
<evidence type="ECO:0000256" key="2">
    <source>
        <dbReference type="ARBA" id="ARBA00022692"/>
    </source>
</evidence>
<gene>
    <name evidence="7" type="ORF">EWH70_01590</name>
</gene>
<name>A0A4Q7JFU7_9PSEU</name>
<keyword evidence="3 5" id="KW-1133">Transmembrane helix</keyword>
<dbReference type="Proteomes" id="UP000292003">
    <property type="component" value="Unassembled WGS sequence"/>
</dbReference>
<dbReference type="OrthoDB" id="128729at2"/>
<dbReference type="InterPro" id="IPR052964">
    <property type="entry name" value="Sporulation_signal_mat"/>
</dbReference>
<evidence type="ECO:0000256" key="5">
    <source>
        <dbReference type="SAM" id="Phobius"/>
    </source>
</evidence>
<comment type="caution">
    <text evidence="7">The sequence shown here is derived from an EMBL/GenBank/DDBJ whole genome shotgun (WGS) entry which is preliminary data.</text>
</comment>
<feature type="transmembrane region" description="Helical" evidence="5">
    <location>
        <begin position="270"/>
        <end position="291"/>
    </location>
</feature>
<evidence type="ECO:0000259" key="6">
    <source>
        <dbReference type="SMART" id="SM00752"/>
    </source>
</evidence>
<feature type="transmembrane region" description="Helical" evidence="5">
    <location>
        <begin position="156"/>
        <end position="174"/>
    </location>
</feature>
<protein>
    <submittedName>
        <fullName evidence="7">HTTM domain-containing protein</fullName>
    </submittedName>
</protein>
<sequence>MSRLAGLYDRVTGTALGAYQTAAVRIGVAGTWLAYLIREWPNRHELFGPDGPFSWELAQRATARSGAFSVLLWSDGAVWFEACYLFAIAASVALLLGWRTRTAAILFLIGVLSLQNRNSLVNNGGDNILHLVAIYLTFTRCGQVWSLDARRGRDGAAGYPLWGATGAGLLAATVTGHLTAGWAVAFWGAWLVQALWWASRRRQRERAVLDAIANLTHNAALLVIMAQICLLYLTAGLLKTQGTRWADGTAVYFSLRIDDFAVLPAVSELLSAHAVVVLVLTYATMAVQLAFPFSLVNRRVKNVLLVCLIAEHLGIALLLGLPFFSLAVIAVDLVFAPTSVLRRAGETVARVARLPLRSGIRSSPDAGPVP</sequence>
<dbReference type="AlphaFoldDB" id="A0A4Q7JFU7"/>
<organism evidence="7 8">
    <name type="scientific">Amycolatopsis suaedae</name>
    <dbReference type="NCBI Taxonomy" id="2510978"/>
    <lineage>
        <taxon>Bacteria</taxon>
        <taxon>Bacillati</taxon>
        <taxon>Actinomycetota</taxon>
        <taxon>Actinomycetes</taxon>
        <taxon>Pseudonocardiales</taxon>
        <taxon>Pseudonocardiaceae</taxon>
        <taxon>Amycolatopsis</taxon>
    </lineage>
</organism>
<keyword evidence="8" id="KW-1185">Reference proteome</keyword>
<dbReference type="SMART" id="SM00752">
    <property type="entry name" value="HTTM"/>
    <property type="match status" value="1"/>
</dbReference>
<dbReference type="PANTHER" id="PTHR39535">
    <property type="entry name" value="SPORULATION-DELAYING PROTEIN SDPB"/>
    <property type="match status" value="1"/>
</dbReference>
<dbReference type="PANTHER" id="PTHR39535:SF2">
    <property type="entry name" value="HTTM DOMAIN-CONTAINING PROTEIN"/>
    <property type="match status" value="1"/>
</dbReference>
<dbReference type="EMBL" id="SFCC01000001">
    <property type="protein sequence ID" value="RZQ65803.1"/>
    <property type="molecule type" value="Genomic_DNA"/>
</dbReference>
<evidence type="ECO:0000256" key="1">
    <source>
        <dbReference type="ARBA" id="ARBA00004127"/>
    </source>
</evidence>
<feature type="transmembrane region" description="Helical" evidence="5">
    <location>
        <begin position="303"/>
        <end position="331"/>
    </location>
</feature>
<keyword evidence="4 5" id="KW-0472">Membrane</keyword>
<feature type="transmembrane region" description="Helical" evidence="5">
    <location>
        <begin position="180"/>
        <end position="198"/>
    </location>
</feature>
<feature type="transmembrane region" description="Helical" evidence="5">
    <location>
        <begin position="77"/>
        <end position="98"/>
    </location>
</feature>
<dbReference type="GO" id="GO:0012505">
    <property type="term" value="C:endomembrane system"/>
    <property type="evidence" value="ECO:0007669"/>
    <property type="project" value="UniProtKB-SubCell"/>
</dbReference>
<feature type="domain" description="HTTM-like" evidence="6">
    <location>
        <begin position="13"/>
        <end position="340"/>
    </location>
</feature>
<evidence type="ECO:0000256" key="4">
    <source>
        <dbReference type="ARBA" id="ARBA00023136"/>
    </source>
</evidence>